<evidence type="ECO:0000313" key="1">
    <source>
        <dbReference type="EMBL" id="KAI7992359.1"/>
    </source>
</evidence>
<dbReference type="Proteomes" id="UP001060215">
    <property type="component" value="Chromosome 13"/>
</dbReference>
<proteinExistence type="predicted"/>
<organism evidence="1 2">
    <name type="scientific">Camellia lanceoleosa</name>
    <dbReference type="NCBI Taxonomy" id="1840588"/>
    <lineage>
        <taxon>Eukaryota</taxon>
        <taxon>Viridiplantae</taxon>
        <taxon>Streptophyta</taxon>
        <taxon>Embryophyta</taxon>
        <taxon>Tracheophyta</taxon>
        <taxon>Spermatophyta</taxon>
        <taxon>Magnoliopsida</taxon>
        <taxon>eudicotyledons</taxon>
        <taxon>Gunneridae</taxon>
        <taxon>Pentapetalae</taxon>
        <taxon>asterids</taxon>
        <taxon>Ericales</taxon>
        <taxon>Theaceae</taxon>
        <taxon>Camellia</taxon>
    </lineage>
</organism>
<comment type="caution">
    <text evidence="1">The sequence shown here is derived from an EMBL/GenBank/DDBJ whole genome shotgun (WGS) entry which is preliminary data.</text>
</comment>
<name>A0ACC0FVC8_9ERIC</name>
<gene>
    <name evidence="1" type="ORF">LOK49_LG12G02387</name>
</gene>
<accession>A0ACC0FVC8</accession>
<sequence length="886" mass="98199">MFITVQDQQQTGQHQNATILQQNHHVGLLEKKQQLPSYQQNMSTPFNQSLGLQSNVSGLQQQKQFIGGRSDLLKRQPHQHALNVLQQPEVAAPQQSVHQTTQPMQLHQLMGLQDQSNSLQESIQKRHHNSAALLPQNGFIDQQKQTEQSQRVLPQASSASLDSTCQIECAALADWHDQAYRELESIRDMYLTEVIRFYKRIRELCLQPPSAELATKYEKTRIFMEKTIKFLEMPRADIVRCSKDKFYHYLKLIISYVNSFRNKNTVPSQQYGQQLQHGSQSQIPQLQQQINMKLQFHSMSPGLTGAPAGSPQLAMQQRIPNSQANKINLLHNGSLTGSEPKNAWSPLQHGSTHQNIVSRPQQTNIINALHSGSLNGMEQRSASGPLRHGAVRSLFPNMMSTLQQTNFSHMTTVNALDPTTSSLPSSSTNPFLNLKQEHKHQTMQAQTLKQPMQQPLIEQKKQQKFMQKIYEVNEPKVGRVIGFSSGVPQQYHSVGQQMEYSPQYFLPSTPHMNVGSPQTSQHSSPHIDQKNLLSPLSRAGTPLQSAASPFVVPSPSTPLTPSSLPLDPEIHSSGISPLSVAENTEHPQTPVGVAEINPKPQSKTNSLPLVKSVSPRALSASVRDIGLVINTIDRIAGTTTYDEFGVAISDDLAADISHCLQGRNFSLDCEGTSSKRKRHISTTASDFLSLPLNENDGLERLCCQTPDVVSTATSRIKRPRIELNDALLDEIKEINQKLVETVIDVISDSTEYAAKGGFGEGTIVRCSYSALGLGGNFKQQYSSSRMLSILPVQLLVPADYPNSSPILVNTSPIGKRDAKELENLSERARLRFSLSLCELSQPMSLGEMARTWDVCARTVLSEFAQSMGGGSFSTTYGTWENCITAS</sequence>
<reference evidence="1 2" key="1">
    <citation type="journal article" date="2022" name="Plant J.">
        <title>Chromosome-level genome of Camellia lanceoleosa provides a valuable resource for understanding genome evolution and self-incompatibility.</title>
        <authorList>
            <person name="Gong W."/>
            <person name="Xiao S."/>
            <person name="Wang L."/>
            <person name="Liao Z."/>
            <person name="Chang Y."/>
            <person name="Mo W."/>
            <person name="Hu G."/>
            <person name="Li W."/>
            <person name="Zhao G."/>
            <person name="Zhu H."/>
            <person name="Hu X."/>
            <person name="Ji K."/>
            <person name="Xiang X."/>
            <person name="Song Q."/>
            <person name="Yuan D."/>
            <person name="Jin S."/>
            <person name="Zhang L."/>
        </authorList>
    </citation>
    <scope>NUCLEOTIDE SEQUENCE [LARGE SCALE GENOMIC DNA]</scope>
    <source>
        <strain evidence="1">SQ_2022a</strain>
    </source>
</reference>
<dbReference type="EMBL" id="CM045770">
    <property type="protein sequence ID" value="KAI7992359.1"/>
    <property type="molecule type" value="Genomic_DNA"/>
</dbReference>
<keyword evidence="2" id="KW-1185">Reference proteome</keyword>
<evidence type="ECO:0000313" key="2">
    <source>
        <dbReference type="Proteomes" id="UP001060215"/>
    </source>
</evidence>
<protein>
    <submittedName>
        <fullName evidence="1">Mediator of RNA polymerase II transcription subunit 15a</fullName>
    </submittedName>
</protein>